<dbReference type="AlphaFoldDB" id="A0A6N3DW75"/>
<sequence length="138" mass="16236">MRIKLGNQRLMVLKEVQKLAVNYSKEYWIINPEIFNSDLTDEFLSMIGDNEEDSSLFNKKRELISYLEGLSYDDVQFVQTAMYVGRDGQSNIDDPETVYDEMFSELNWSGDKSIEIHQISEKILKLEEYLEEAMKILF</sequence>
<proteinExistence type="predicted"/>
<protein>
    <submittedName>
        <fullName evidence="1">Uncharacterized protein</fullName>
    </submittedName>
</protein>
<organism evidence="1">
    <name type="scientific">Enterococcus casseliflavus</name>
    <name type="common">Enterococcus flavescens</name>
    <dbReference type="NCBI Taxonomy" id="37734"/>
    <lineage>
        <taxon>Bacteria</taxon>
        <taxon>Bacillati</taxon>
        <taxon>Bacillota</taxon>
        <taxon>Bacilli</taxon>
        <taxon>Lactobacillales</taxon>
        <taxon>Enterococcaceae</taxon>
        <taxon>Enterococcus</taxon>
    </lineage>
</organism>
<reference evidence="1" key="1">
    <citation type="submission" date="2019-11" db="EMBL/GenBank/DDBJ databases">
        <authorList>
            <person name="Feng L."/>
        </authorList>
    </citation>
    <scope>NUCLEOTIDE SEQUENCE</scope>
    <source>
        <strain evidence="1">ECasseliflavusLFYP2</strain>
    </source>
</reference>
<dbReference type="RefSeq" id="WP_029487043.1">
    <property type="nucleotide sequence ID" value="NZ_CACRTX010000009.1"/>
</dbReference>
<accession>A0A6N3DW75</accession>
<dbReference type="EMBL" id="CACRTX010000009">
    <property type="protein sequence ID" value="VYU29857.1"/>
    <property type="molecule type" value="Genomic_DNA"/>
</dbReference>
<name>A0A6N3DW75_ENTCA</name>
<evidence type="ECO:0000313" key="1">
    <source>
        <dbReference type="EMBL" id="VYU29857.1"/>
    </source>
</evidence>
<gene>
    <name evidence="1" type="ORF">ECLFYP2_02980</name>
</gene>